<evidence type="ECO:0000259" key="1">
    <source>
        <dbReference type="Pfam" id="PF13786"/>
    </source>
</evidence>
<dbReference type="InterPro" id="IPR025436">
    <property type="entry name" value="DUF4179"/>
</dbReference>
<dbReference type="EMBL" id="BMKR01000024">
    <property type="protein sequence ID" value="GGF96904.1"/>
    <property type="molecule type" value="Genomic_DNA"/>
</dbReference>
<dbReference type="InterPro" id="IPR040680">
    <property type="entry name" value="DUF5643"/>
</dbReference>
<evidence type="ECO:0000313" key="3">
    <source>
        <dbReference type="EMBL" id="GGF96904.1"/>
    </source>
</evidence>
<comment type="caution">
    <text evidence="3">The sequence shown here is derived from an EMBL/GenBank/DDBJ whole genome shotgun (WGS) entry which is preliminary data.</text>
</comment>
<evidence type="ECO:0008006" key="5">
    <source>
        <dbReference type="Google" id="ProtNLM"/>
    </source>
</evidence>
<dbReference type="RefSeq" id="WP_189029275.1">
    <property type="nucleotide sequence ID" value="NZ_BMKR01000024.1"/>
</dbReference>
<organism evidence="3 4">
    <name type="scientific">Paenibacillus albidus</name>
    <dbReference type="NCBI Taxonomy" id="2041023"/>
    <lineage>
        <taxon>Bacteria</taxon>
        <taxon>Bacillati</taxon>
        <taxon>Bacillota</taxon>
        <taxon>Bacilli</taxon>
        <taxon>Bacillales</taxon>
        <taxon>Paenibacillaceae</taxon>
        <taxon>Paenibacillus</taxon>
    </lineage>
</organism>
<name>A0A917CU41_9BACL</name>
<dbReference type="Gene3D" id="2.60.40.1630">
    <property type="entry name" value="bacillus anthracis domain"/>
    <property type="match status" value="1"/>
</dbReference>
<reference evidence="3" key="1">
    <citation type="journal article" date="2014" name="Int. J. Syst. Evol. Microbiol.">
        <title>Complete genome sequence of Corynebacterium casei LMG S-19264T (=DSM 44701T), isolated from a smear-ripened cheese.</title>
        <authorList>
            <consortium name="US DOE Joint Genome Institute (JGI-PGF)"/>
            <person name="Walter F."/>
            <person name="Albersmeier A."/>
            <person name="Kalinowski J."/>
            <person name="Ruckert C."/>
        </authorList>
    </citation>
    <scope>NUCLEOTIDE SEQUENCE</scope>
    <source>
        <strain evidence="3">CGMCC 1.16134</strain>
    </source>
</reference>
<gene>
    <name evidence="3" type="ORF">GCM10010912_47070</name>
</gene>
<proteinExistence type="predicted"/>
<feature type="domain" description="DUF5643" evidence="2">
    <location>
        <begin position="265"/>
        <end position="383"/>
    </location>
</feature>
<reference evidence="3" key="2">
    <citation type="submission" date="2020-09" db="EMBL/GenBank/DDBJ databases">
        <authorList>
            <person name="Sun Q."/>
            <person name="Zhou Y."/>
        </authorList>
    </citation>
    <scope>NUCLEOTIDE SEQUENCE</scope>
    <source>
        <strain evidence="3">CGMCC 1.16134</strain>
    </source>
</reference>
<dbReference type="Pfam" id="PF13786">
    <property type="entry name" value="DUF4179"/>
    <property type="match status" value="1"/>
</dbReference>
<sequence>MKQWQNRTESQKMDDIRQTLRNQAMPKDSYSSQIMNQIGEMDMERRKKARRRSKIIKKTLVAVSAAAVLGTVVIATGFISPAWADTIRQIPIVGSVFKITEDRGLSTAGDKGLSTAPNQSVTHDGVTLKVTDVYYDGTRLAIAFEREGIDNEQVVGKIIPKPIKFDPSVKEVKGSRSELDQSVKGLLGIPVVKLPSGEEVQSGNTSTGDIEGKRNTMLFDAKKLLNTDALGNEFELSVSVEVAQIAEPFVFKVPVKKVTEGIIRLDLDQTKTKGEFSYTVKKLELTPAASRLIIHSKGAVPYSSEQTGDYSPSAVYYEIVDQDGVAVKGGNHGVIPIAGLQHPIVDESYDPFAVTPTSITVKPYTLTFDKNLKVLEDAKGQMIKTYITELEQTIQIP</sequence>
<dbReference type="Proteomes" id="UP000637643">
    <property type="component" value="Unassembled WGS sequence"/>
</dbReference>
<protein>
    <recommendedName>
        <fullName evidence="5">DUF4179 domain-containing protein</fullName>
    </recommendedName>
</protein>
<accession>A0A917CU41</accession>
<feature type="domain" description="DUF4179" evidence="1">
    <location>
        <begin position="54"/>
        <end position="145"/>
    </location>
</feature>
<evidence type="ECO:0000259" key="2">
    <source>
        <dbReference type="Pfam" id="PF18705"/>
    </source>
</evidence>
<keyword evidence="4" id="KW-1185">Reference proteome</keyword>
<dbReference type="AlphaFoldDB" id="A0A917CU41"/>
<dbReference type="Pfam" id="PF18705">
    <property type="entry name" value="DUF5643"/>
    <property type="match status" value="1"/>
</dbReference>
<evidence type="ECO:0000313" key="4">
    <source>
        <dbReference type="Proteomes" id="UP000637643"/>
    </source>
</evidence>